<comment type="caution">
    <text evidence="1">The sequence shown here is derived from an EMBL/GenBank/DDBJ whole genome shotgun (WGS) entry which is preliminary data.</text>
</comment>
<accession>A0ABD1QWD2</accession>
<keyword evidence="2" id="KW-1185">Reference proteome</keyword>
<reference evidence="2" key="1">
    <citation type="submission" date="2024-07" db="EMBL/GenBank/DDBJ databases">
        <title>Two chromosome-level genome assemblies of Korean endemic species Abeliophyllum distichum and Forsythia ovata (Oleaceae).</title>
        <authorList>
            <person name="Jang H."/>
        </authorList>
    </citation>
    <scope>NUCLEOTIDE SEQUENCE [LARGE SCALE GENOMIC DNA]</scope>
</reference>
<dbReference type="AlphaFoldDB" id="A0ABD1QWD2"/>
<evidence type="ECO:0000313" key="1">
    <source>
        <dbReference type="EMBL" id="KAL2480522.1"/>
    </source>
</evidence>
<evidence type="ECO:0000313" key="2">
    <source>
        <dbReference type="Proteomes" id="UP001604336"/>
    </source>
</evidence>
<sequence length="157" mass="18308">MKVEHLSTEQLDPVLPVVDEISQFVQNKYNISLQERLVGWTIKEKLRKDSRIVDKTYRHHKVRKAFRSLIEAVIFILYCCERKEFQQVMDKIVQRTSAQVFNEADNSINSDGIEVADMTTKDIPGRNEELTQREAEELDIFSYALANPIIDLSKYNS</sequence>
<organism evidence="1 2">
    <name type="scientific">Abeliophyllum distichum</name>
    <dbReference type="NCBI Taxonomy" id="126358"/>
    <lineage>
        <taxon>Eukaryota</taxon>
        <taxon>Viridiplantae</taxon>
        <taxon>Streptophyta</taxon>
        <taxon>Embryophyta</taxon>
        <taxon>Tracheophyta</taxon>
        <taxon>Spermatophyta</taxon>
        <taxon>Magnoliopsida</taxon>
        <taxon>eudicotyledons</taxon>
        <taxon>Gunneridae</taxon>
        <taxon>Pentapetalae</taxon>
        <taxon>asterids</taxon>
        <taxon>lamiids</taxon>
        <taxon>Lamiales</taxon>
        <taxon>Oleaceae</taxon>
        <taxon>Forsythieae</taxon>
        <taxon>Abeliophyllum</taxon>
    </lineage>
</organism>
<name>A0ABD1QWD2_9LAMI</name>
<dbReference type="Proteomes" id="UP001604336">
    <property type="component" value="Unassembled WGS sequence"/>
</dbReference>
<protein>
    <submittedName>
        <fullName evidence="1">Uncharacterized protein</fullName>
    </submittedName>
</protein>
<dbReference type="EMBL" id="JBFOLK010000010">
    <property type="protein sequence ID" value="KAL2480522.1"/>
    <property type="molecule type" value="Genomic_DNA"/>
</dbReference>
<gene>
    <name evidence="1" type="ORF">Adt_33488</name>
</gene>
<proteinExistence type="predicted"/>